<accession>A0ABR2UE73</accession>
<organism evidence="2 3">
    <name type="scientific">Seiridium unicorne</name>
    <dbReference type="NCBI Taxonomy" id="138068"/>
    <lineage>
        <taxon>Eukaryota</taxon>
        <taxon>Fungi</taxon>
        <taxon>Dikarya</taxon>
        <taxon>Ascomycota</taxon>
        <taxon>Pezizomycotina</taxon>
        <taxon>Sordariomycetes</taxon>
        <taxon>Xylariomycetidae</taxon>
        <taxon>Amphisphaeriales</taxon>
        <taxon>Sporocadaceae</taxon>
        <taxon>Seiridium</taxon>
    </lineage>
</organism>
<feature type="compositionally biased region" description="Acidic residues" evidence="1">
    <location>
        <begin position="426"/>
        <end position="439"/>
    </location>
</feature>
<name>A0ABR2UE73_9PEZI</name>
<dbReference type="Gene3D" id="1.10.10.60">
    <property type="entry name" value="Homeodomain-like"/>
    <property type="match status" value="1"/>
</dbReference>
<keyword evidence="3" id="KW-1185">Reference proteome</keyword>
<feature type="compositionally biased region" description="Acidic residues" evidence="1">
    <location>
        <begin position="447"/>
        <end position="461"/>
    </location>
</feature>
<feature type="compositionally biased region" description="Acidic residues" evidence="1">
    <location>
        <begin position="386"/>
        <end position="396"/>
    </location>
</feature>
<evidence type="ECO:0008006" key="4">
    <source>
        <dbReference type="Google" id="ProtNLM"/>
    </source>
</evidence>
<feature type="region of interest" description="Disordered" evidence="1">
    <location>
        <begin position="413"/>
        <end position="461"/>
    </location>
</feature>
<evidence type="ECO:0000256" key="1">
    <source>
        <dbReference type="SAM" id="MobiDB-lite"/>
    </source>
</evidence>
<dbReference type="EMBL" id="JARVKF010000449">
    <property type="protein sequence ID" value="KAK9412806.1"/>
    <property type="molecule type" value="Genomic_DNA"/>
</dbReference>
<evidence type="ECO:0000313" key="3">
    <source>
        <dbReference type="Proteomes" id="UP001408356"/>
    </source>
</evidence>
<dbReference type="PANTHER" id="PTHR28079:SF1">
    <property type="entry name" value="RNA POLYMERASE I-SPECIFIC TRANSCRIPTION INITIATION FACTOR RRN5"/>
    <property type="match status" value="1"/>
</dbReference>
<feature type="compositionally biased region" description="Low complexity" evidence="1">
    <location>
        <begin position="58"/>
        <end position="68"/>
    </location>
</feature>
<feature type="compositionally biased region" description="Acidic residues" evidence="1">
    <location>
        <begin position="1"/>
        <end position="20"/>
    </location>
</feature>
<feature type="region of interest" description="Disordered" evidence="1">
    <location>
        <begin position="377"/>
        <end position="399"/>
    </location>
</feature>
<dbReference type="InterPro" id="IPR039601">
    <property type="entry name" value="Rrn5"/>
</dbReference>
<dbReference type="Proteomes" id="UP001408356">
    <property type="component" value="Unassembled WGS sequence"/>
</dbReference>
<dbReference type="PANTHER" id="PTHR28079">
    <property type="entry name" value="RNA POLYMERASE I-SPECIFIC TRANSCRIPTION INITIATION FACTOR RRN5"/>
    <property type="match status" value="1"/>
</dbReference>
<evidence type="ECO:0000313" key="2">
    <source>
        <dbReference type="EMBL" id="KAK9412806.1"/>
    </source>
</evidence>
<dbReference type="InterPro" id="IPR009057">
    <property type="entry name" value="Homeodomain-like_sf"/>
</dbReference>
<comment type="caution">
    <text evidence="2">The sequence shown here is derived from an EMBL/GenBank/DDBJ whole genome shotgun (WGS) entry which is preliminary data.</text>
</comment>
<protein>
    <recommendedName>
        <fullName evidence="4">Myb-like domain-containing protein</fullName>
    </recommendedName>
</protein>
<gene>
    <name evidence="2" type="ORF">SUNI508_12405</name>
</gene>
<dbReference type="SUPFAM" id="SSF46689">
    <property type="entry name" value="Homeodomain-like"/>
    <property type="match status" value="1"/>
</dbReference>
<reference evidence="2 3" key="1">
    <citation type="journal article" date="2024" name="J. Plant Pathol.">
        <title>Sequence and assembly of the genome of Seiridium unicorne, isolate CBS 538.82, causal agent of cypress canker disease.</title>
        <authorList>
            <person name="Scali E."/>
            <person name="Rocca G.D."/>
            <person name="Danti R."/>
            <person name="Garbelotto M."/>
            <person name="Barberini S."/>
            <person name="Baroncelli R."/>
            <person name="Emiliani G."/>
        </authorList>
    </citation>
    <scope>NUCLEOTIDE SEQUENCE [LARGE SCALE GENOMIC DNA]</scope>
    <source>
        <strain evidence="2 3">BM-138-508</strain>
    </source>
</reference>
<sequence length="571" mass="65111">MGASDEDDYVPSEVEVDEAGASEHEPEREDSDSEAHNQTQPPWNKRTHSKEAEDEEPSASPASSNSSTSRKRPAHHLQPYAGAPLKRQRRTFNPDYVALLNQDIADASVSLVASDVADLKPSQIGAVRWSSVEKEAFFAALARLGRDDLPGIVARVETKSLLEVRQYLMLLEERTKRRRDDGELRRKTLRPTEIPAAAEVSHECTVALEEAADDLALRQENYEVAAEERRWGDHWLITKAVGEDLHQRSREEKIEEMPFLEFFHLRTWLRLPEQIFMNSVIPDYNWRYVSEEPPAIRATALSDFHALVVSITKRLVASTLFMAGTRIKSQRAYMPSTKDLVKPRDVKAAVESLNMKASSHGFWARAPRRLRLDIMQDKINPNGDGSQEEEAEDESEGEHMMSYDEVEAALGISRAENNVPSRTEDTSSDTDADSEEDSDIPLPRDDELGEETGDDADMDIDGALDREAIKRDMREAMYFSADYEFTTRARQALQGRIEAEHKTELITEEQDNEASRWEEASLWSVLRRTDPPPEIPARNEEAKQWIRTVAYEPAVKNWRDNTQYMSEWEMH</sequence>
<feature type="region of interest" description="Disordered" evidence="1">
    <location>
        <begin position="1"/>
        <end position="88"/>
    </location>
</feature>
<proteinExistence type="predicted"/>